<evidence type="ECO:0000256" key="1">
    <source>
        <dbReference type="SAM" id="Phobius"/>
    </source>
</evidence>
<feature type="transmembrane region" description="Helical" evidence="1">
    <location>
        <begin position="45"/>
        <end position="65"/>
    </location>
</feature>
<keyword evidence="1" id="KW-0812">Transmembrane</keyword>
<reference evidence="2" key="1">
    <citation type="journal article" date="2020" name="New Phytol.">
        <title>Comparative genomics reveals dynamic genome evolution in host specialist ectomycorrhizal fungi.</title>
        <authorList>
            <person name="Lofgren L.A."/>
            <person name="Nguyen N.H."/>
            <person name="Vilgalys R."/>
            <person name="Ruytinx J."/>
            <person name="Liao H.L."/>
            <person name="Branco S."/>
            <person name="Kuo A."/>
            <person name="LaButti K."/>
            <person name="Lipzen A."/>
            <person name="Andreopoulos W."/>
            <person name="Pangilinan J."/>
            <person name="Riley R."/>
            <person name="Hundley H."/>
            <person name="Na H."/>
            <person name="Barry K."/>
            <person name="Grigoriev I.V."/>
            <person name="Stajich J.E."/>
            <person name="Kennedy P.G."/>
        </authorList>
    </citation>
    <scope>NUCLEOTIDE SEQUENCE</scope>
    <source>
        <strain evidence="2">S12</strain>
    </source>
</reference>
<gene>
    <name evidence="2" type="ORF">HD556DRAFT_530833</name>
</gene>
<dbReference type="GeneID" id="64604648"/>
<evidence type="ECO:0000313" key="3">
    <source>
        <dbReference type="Proteomes" id="UP000719766"/>
    </source>
</evidence>
<keyword evidence="1" id="KW-1133">Transmembrane helix</keyword>
<dbReference type="EMBL" id="JABBWE010000033">
    <property type="protein sequence ID" value="KAG1792955.1"/>
    <property type="molecule type" value="Genomic_DNA"/>
</dbReference>
<proteinExistence type="predicted"/>
<dbReference type="AlphaFoldDB" id="A0A9P7AN96"/>
<keyword evidence="3" id="KW-1185">Reference proteome</keyword>
<evidence type="ECO:0000313" key="2">
    <source>
        <dbReference type="EMBL" id="KAG1792955.1"/>
    </source>
</evidence>
<protein>
    <submittedName>
        <fullName evidence="2">Uncharacterized protein</fullName>
    </submittedName>
</protein>
<comment type="caution">
    <text evidence="2">The sequence shown here is derived from an EMBL/GenBank/DDBJ whole genome shotgun (WGS) entry which is preliminary data.</text>
</comment>
<feature type="transmembrane region" description="Helical" evidence="1">
    <location>
        <begin position="7"/>
        <end position="25"/>
    </location>
</feature>
<keyword evidence="1" id="KW-0472">Membrane</keyword>
<name>A0A9P7AN96_9AGAM</name>
<accession>A0A9P7AN96</accession>
<sequence>MHESGSVLCDMNVVSFALWNLFWLVSMQDQSLSLIGVLWESAVRVASSVTVLDVFGCLLSLNHVIRNSRTTLRATTPWQWRLLSRNLPSPLLQRDSVRSSLFED</sequence>
<dbReference type="Proteomes" id="UP000719766">
    <property type="component" value="Unassembled WGS sequence"/>
</dbReference>
<dbReference type="RefSeq" id="XP_041159492.1">
    <property type="nucleotide sequence ID" value="XM_041310884.1"/>
</dbReference>
<organism evidence="2 3">
    <name type="scientific">Suillus plorans</name>
    <dbReference type="NCBI Taxonomy" id="116603"/>
    <lineage>
        <taxon>Eukaryota</taxon>
        <taxon>Fungi</taxon>
        <taxon>Dikarya</taxon>
        <taxon>Basidiomycota</taxon>
        <taxon>Agaricomycotina</taxon>
        <taxon>Agaricomycetes</taxon>
        <taxon>Agaricomycetidae</taxon>
        <taxon>Boletales</taxon>
        <taxon>Suillineae</taxon>
        <taxon>Suillaceae</taxon>
        <taxon>Suillus</taxon>
    </lineage>
</organism>